<dbReference type="GO" id="GO:0006355">
    <property type="term" value="P:regulation of DNA-templated transcription"/>
    <property type="evidence" value="ECO:0007669"/>
    <property type="project" value="UniProtKB-UniRule"/>
</dbReference>
<comment type="subcellular location">
    <subcellularLocation>
        <location evidence="4">Cytoplasm</location>
    </subcellularLocation>
</comment>
<dbReference type="InterPro" id="IPR002876">
    <property type="entry name" value="Transcrip_reg_TACO1-like"/>
</dbReference>
<evidence type="ECO:0000256" key="1">
    <source>
        <dbReference type="ARBA" id="ARBA00008724"/>
    </source>
</evidence>
<feature type="domain" description="TACO1/YebC-like second and third" evidence="5">
    <location>
        <begin position="78"/>
        <end position="229"/>
    </location>
</feature>
<organism evidence="7 8">
    <name type="scientific">Labilithrix luteola</name>
    <dbReference type="NCBI Taxonomy" id="1391654"/>
    <lineage>
        <taxon>Bacteria</taxon>
        <taxon>Pseudomonadati</taxon>
        <taxon>Myxococcota</taxon>
        <taxon>Polyangia</taxon>
        <taxon>Polyangiales</taxon>
        <taxon>Labilitrichaceae</taxon>
        <taxon>Labilithrix</taxon>
    </lineage>
</organism>
<accession>A0A0K1Q403</accession>
<gene>
    <name evidence="7" type="ORF">AKJ09_07224</name>
</gene>
<evidence type="ECO:0000259" key="6">
    <source>
        <dbReference type="Pfam" id="PF20772"/>
    </source>
</evidence>
<dbReference type="Proteomes" id="UP000064967">
    <property type="component" value="Chromosome"/>
</dbReference>
<protein>
    <recommendedName>
        <fullName evidence="4">Probable transcriptional regulatory protein AKJ09_07224</fullName>
    </recommendedName>
</protein>
<feature type="domain" description="TACO1/YebC-like N-terminal" evidence="6">
    <location>
        <begin position="6"/>
        <end position="70"/>
    </location>
</feature>
<sequence length="232" mass="25076">MGAQWKQKGREASAAAKGRVFTKLAKEIMVAARNGADPSMNPRLRMAVDAAKKASMTKDTLERAIKKGAGLLDEAVTYETVTYEGFAPNQVPVIVECLTDNRNRTSANVRLLFRKGQIGAAGSVSWDFNRLGQVEATPPGPGVDPEEAAIECGAQDLEAGEDGSTRFFTESGDVDIVSKALTERKWNVTSAQLIWKAKNPVTVDDAKRAEVEAFLEALDEDDDVQNLYVGLA</sequence>
<dbReference type="InterPro" id="IPR026564">
    <property type="entry name" value="Transcrip_reg_TACO1-like_dom3"/>
</dbReference>
<dbReference type="EMBL" id="CP012333">
    <property type="protein sequence ID" value="AKV00561.1"/>
    <property type="molecule type" value="Genomic_DNA"/>
</dbReference>
<dbReference type="AlphaFoldDB" id="A0A0K1Q403"/>
<dbReference type="PANTHER" id="PTHR12532:SF0">
    <property type="entry name" value="TRANSLATIONAL ACTIVATOR OF CYTOCHROME C OXIDASE 1"/>
    <property type="match status" value="1"/>
</dbReference>
<evidence type="ECO:0000256" key="4">
    <source>
        <dbReference type="HAMAP-Rule" id="MF_00693"/>
    </source>
</evidence>
<evidence type="ECO:0000259" key="5">
    <source>
        <dbReference type="Pfam" id="PF01709"/>
    </source>
</evidence>
<dbReference type="InterPro" id="IPR049083">
    <property type="entry name" value="TACO1_YebC_N"/>
</dbReference>
<evidence type="ECO:0000256" key="2">
    <source>
        <dbReference type="ARBA" id="ARBA00023015"/>
    </source>
</evidence>
<keyword evidence="4" id="KW-0238">DNA-binding</keyword>
<dbReference type="InterPro" id="IPR029072">
    <property type="entry name" value="YebC-like"/>
</dbReference>
<dbReference type="Gene3D" id="3.30.70.980">
    <property type="match status" value="2"/>
</dbReference>
<dbReference type="STRING" id="1391654.AKJ09_07224"/>
<dbReference type="OrthoDB" id="9781053at2"/>
<dbReference type="GO" id="GO:0005737">
    <property type="term" value="C:cytoplasm"/>
    <property type="evidence" value="ECO:0007669"/>
    <property type="project" value="UniProtKB-SubCell"/>
</dbReference>
<evidence type="ECO:0000313" key="8">
    <source>
        <dbReference type="Proteomes" id="UP000064967"/>
    </source>
</evidence>
<dbReference type="InterPro" id="IPR017856">
    <property type="entry name" value="Integrase-like_N"/>
</dbReference>
<dbReference type="RefSeq" id="WP_146651831.1">
    <property type="nucleotide sequence ID" value="NZ_CP012333.1"/>
</dbReference>
<reference evidence="7 8" key="1">
    <citation type="submission" date="2015-08" db="EMBL/GenBank/DDBJ databases">
        <authorList>
            <person name="Babu N.S."/>
            <person name="Beckwith C.J."/>
            <person name="Beseler K.G."/>
            <person name="Brison A."/>
            <person name="Carone J.V."/>
            <person name="Caskin T.P."/>
            <person name="Diamond M."/>
            <person name="Durham M.E."/>
            <person name="Foxe J.M."/>
            <person name="Go M."/>
            <person name="Henderson B.A."/>
            <person name="Jones I.B."/>
            <person name="McGettigan J.A."/>
            <person name="Micheletti S.J."/>
            <person name="Nasrallah M.E."/>
            <person name="Ortiz D."/>
            <person name="Piller C.R."/>
            <person name="Privatt S.R."/>
            <person name="Schneider S.L."/>
            <person name="Sharp S."/>
            <person name="Smith T.C."/>
            <person name="Stanton J.D."/>
            <person name="Ullery H.E."/>
            <person name="Wilson R.J."/>
            <person name="Serrano M.G."/>
            <person name="Buck G."/>
            <person name="Lee V."/>
            <person name="Wang Y."/>
            <person name="Carvalho R."/>
            <person name="Voegtly L."/>
            <person name="Shi R."/>
            <person name="Duckworth R."/>
            <person name="Johnson A."/>
            <person name="Loviza R."/>
            <person name="Walstead R."/>
            <person name="Shah Z."/>
            <person name="Kiflezghi M."/>
            <person name="Wade K."/>
            <person name="Ball S.L."/>
            <person name="Bradley K.W."/>
            <person name="Asai D.J."/>
            <person name="Bowman C.A."/>
            <person name="Russell D.A."/>
            <person name="Pope W.H."/>
            <person name="Jacobs-Sera D."/>
            <person name="Hendrix R.W."/>
            <person name="Hatfull G.F."/>
        </authorList>
    </citation>
    <scope>NUCLEOTIDE SEQUENCE [LARGE SCALE GENOMIC DNA]</scope>
    <source>
        <strain evidence="7 8">DSM 27648</strain>
    </source>
</reference>
<dbReference type="NCBIfam" id="NF009044">
    <property type="entry name" value="PRK12378.1"/>
    <property type="match status" value="1"/>
</dbReference>
<dbReference type="Gene3D" id="1.10.10.200">
    <property type="match status" value="1"/>
</dbReference>
<dbReference type="HAMAP" id="MF_00693">
    <property type="entry name" value="Transcrip_reg_TACO1"/>
    <property type="match status" value="1"/>
</dbReference>
<evidence type="ECO:0000313" key="7">
    <source>
        <dbReference type="EMBL" id="AKV00561.1"/>
    </source>
</evidence>
<dbReference type="PANTHER" id="PTHR12532">
    <property type="entry name" value="TRANSLATIONAL ACTIVATOR OF CYTOCHROME C OXIDASE 1"/>
    <property type="match status" value="1"/>
</dbReference>
<dbReference type="PATRIC" id="fig|1391654.3.peg.7337"/>
<comment type="similarity">
    <text evidence="1 4">Belongs to the TACO1 family.</text>
</comment>
<dbReference type="GO" id="GO:0003677">
    <property type="term" value="F:DNA binding"/>
    <property type="evidence" value="ECO:0007669"/>
    <property type="project" value="UniProtKB-UniRule"/>
</dbReference>
<keyword evidence="4" id="KW-0963">Cytoplasm</keyword>
<keyword evidence="2 4" id="KW-0805">Transcription regulation</keyword>
<name>A0A0K1Q403_9BACT</name>
<dbReference type="Pfam" id="PF20772">
    <property type="entry name" value="TACO1_YebC_N"/>
    <property type="match status" value="1"/>
</dbReference>
<dbReference type="InterPro" id="IPR048300">
    <property type="entry name" value="TACO1_YebC-like_2nd/3rd_dom"/>
</dbReference>
<dbReference type="KEGG" id="llu:AKJ09_07224"/>
<evidence type="ECO:0000256" key="3">
    <source>
        <dbReference type="ARBA" id="ARBA00023163"/>
    </source>
</evidence>
<proteinExistence type="inferred from homology"/>
<dbReference type="Pfam" id="PF01709">
    <property type="entry name" value="Transcrip_reg"/>
    <property type="match status" value="1"/>
</dbReference>
<dbReference type="SUPFAM" id="SSF75625">
    <property type="entry name" value="YebC-like"/>
    <property type="match status" value="1"/>
</dbReference>
<keyword evidence="8" id="KW-1185">Reference proteome</keyword>
<keyword evidence="3 4" id="KW-0804">Transcription</keyword>